<dbReference type="EMBL" id="AMZH03013378">
    <property type="protein sequence ID" value="RRT49383.1"/>
    <property type="molecule type" value="Genomic_DNA"/>
</dbReference>
<proteinExistence type="predicted"/>
<evidence type="ECO:0000313" key="2">
    <source>
        <dbReference type="Proteomes" id="UP000287651"/>
    </source>
</evidence>
<evidence type="ECO:0000313" key="1">
    <source>
        <dbReference type="EMBL" id="RRT49383.1"/>
    </source>
</evidence>
<organism evidence="1 2">
    <name type="scientific">Ensete ventricosum</name>
    <name type="common">Abyssinian banana</name>
    <name type="synonym">Musa ensete</name>
    <dbReference type="NCBI Taxonomy" id="4639"/>
    <lineage>
        <taxon>Eukaryota</taxon>
        <taxon>Viridiplantae</taxon>
        <taxon>Streptophyta</taxon>
        <taxon>Embryophyta</taxon>
        <taxon>Tracheophyta</taxon>
        <taxon>Spermatophyta</taxon>
        <taxon>Magnoliopsida</taxon>
        <taxon>Liliopsida</taxon>
        <taxon>Zingiberales</taxon>
        <taxon>Musaceae</taxon>
        <taxon>Ensete</taxon>
    </lineage>
</organism>
<dbReference type="Pfam" id="PF14476">
    <property type="entry name" value="Chloroplast_duf"/>
    <property type="match status" value="1"/>
</dbReference>
<dbReference type="AlphaFoldDB" id="A0A426YCB6"/>
<protein>
    <recommendedName>
        <fullName evidence="3">F-box protein</fullName>
    </recommendedName>
</protein>
<comment type="caution">
    <text evidence="1">The sequence shown here is derived from an EMBL/GenBank/DDBJ whole genome shotgun (WGS) entry which is preliminary data.</text>
</comment>
<sequence>MLRRCTQETPICFRFRFRFRFRRRIAVRDDGCGVTLEVSGAKSVYLRQLPNKITIQDLILRQDSTATKEVPTHTTTGSEDKELVTKLLAIAETVADRANMHAIIGAQRNNWNHLLTNSINSVTLIGSLMAGISSLPVGEATPQLLPFKLASMLLFGTAIGMMVVVNKIQPSQLAEEQRKATWMWKQLERSIQDTLSLRNPTESDVKDAMNKVLSLEKAYPLPLLPGMLEKFPKKVEPSRWWPELRQRPEETHRRRTNGADANGWSNELEEEMRGLLKVLKLKDEEEYVRVGKVVLSINRTLATAGPLFAGLALIGSGLIGSSALGPLPVLLAVAGGSLATVVNTLEHAGQVGMVFELLRNNAGFYRWLQEEIEFNLGEEDVGKRENGEVFKLKLALQLGRSLSEFRDFVPYAAPSCKDEDIKDSAGKLF</sequence>
<dbReference type="PANTHER" id="PTHR33358:SF12">
    <property type="entry name" value="F-BOX PROTEIN WITH A DOMAIN PROTEIN"/>
    <property type="match status" value="1"/>
</dbReference>
<evidence type="ECO:0008006" key="3">
    <source>
        <dbReference type="Google" id="ProtNLM"/>
    </source>
</evidence>
<dbReference type="PANTHER" id="PTHR33358">
    <property type="entry name" value="F-BOX PROTEIN WITH A DOMAIN PROTEIN"/>
    <property type="match status" value="1"/>
</dbReference>
<name>A0A426YCB6_ENSVE</name>
<gene>
    <name evidence="1" type="ORF">B296_00052459</name>
</gene>
<dbReference type="Proteomes" id="UP000287651">
    <property type="component" value="Unassembled WGS sequence"/>
</dbReference>
<dbReference type="InterPro" id="IPR027949">
    <property type="entry name" value="Chloroplast_duf"/>
</dbReference>
<reference evidence="1 2" key="1">
    <citation type="journal article" date="2014" name="Agronomy (Basel)">
        <title>A Draft Genome Sequence for Ensete ventricosum, the Drought-Tolerant Tree Against Hunger.</title>
        <authorList>
            <person name="Harrison J."/>
            <person name="Moore K.A."/>
            <person name="Paszkiewicz K."/>
            <person name="Jones T."/>
            <person name="Grant M."/>
            <person name="Ambacheew D."/>
            <person name="Muzemil S."/>
            <person name="Studholme D.J."/>
        </authorList>
    </citation>
    <scope>NUCLEOTIDE SEQUENCE [LARGE SCALE GENOMIC DNA]</scope>
</reference>
<accession>A0A426YCB6</accession>